<sequence>MAELLGEPGRYSRPRPPCWKHFINASPSRDAGRRTLLPSCWGNQDATPGPPTLLETLHKREPLAGRGMPNSVAELLGEPGRYSRPRPPCWKHFINASPSRDAELCCRVAGGTRTLLPAPPTLLETLHKREPLAGRGTPNSGANLLGEPGCYSRPHPPCWKHFINGSPSRDAGCRTLLPSCWGNQDATPGPPTLLETLHKREPLPGRRTLLPSCWGNQDTTPGPTHLVGNTS</sequence>
<evidence type="ECO:0000313" key="2">
    <source>
        <dbReference type="EMBL" id="KAJ1216339.1"/>
    </source>
</evidence>
<evidence type="ECO:0000256" key="1">
    <source>
        <dbReference type="SAM" id="MobiDB-lite"/>
    </source>
</evidence>
<accession>A0AAV7WWQ4</accession>
<feature type="region of interest" description="Disordered" evidence="1">
    <location>
        <begin position="208"/>
        <end position="231"/>
    </location>
</feature>
<dbReference type="EMBL" id="JANPWB010000001">
    <property type="protein sequence ID" value="KAJ1216339.1"/>
    <property type="molecule type" value="Genomic_DNA"/>
</dbReference>
<gene>
    <name evidence="2" type="ORF">NDU88_003942</name>
</gene>
<feature type="compositionally biased region" description="Polar residues" evidence="1">
    <location>
        <begin position="214"/>
        <end position="231"/>
    </location>
</feature>
<evidence type="ECO:0000313" key="3">
    <source>
        <dbReference type="Proteomes" id="UP001066276"/>
    </source>
</evidence>
<dbReference type="AlphaFoldDB" id="A0AAV7WWQ4"/>
<name>A0AAV7WWQ4_PLEWA</name>
<dbReference type="Proteomes" id="UP001066276">
    <property type="component" value="Chromosome 1_1"/>
</dbReference>
<comment type="caution">
    <text evidence="2">The sequence shown here is derived from an EMBL/GenBank/DDBJ whole genome shotgun (WGS) entry which is preliminary data.</text>
</comment>
<keyword evidence="3" id="KW-1185">Reference proteome</keyword>
<proteinExistence type="predicted"/>
<reference evidence="2" key="1">
    <citation type="journal article" date="2022" name="bioRxiv">
        <title>Sequencing and chromosome-scale assembly of the giantPleurodeles waltlgenome.</title>
        <authorList>
            <person name="Brown T."/>
            <person name="Elewa A."/>
            <person name="Iarovenko S."/>
            <person name="Subramanian E."/>
            <person name="Araus A.J."/>
            <person name="Petzold A."/>
            <person name="Susuki M."/>
            <person name="Suzuki K.-i.T."/>
            <person name="Hayashi T."/>
            <person name="Toyoda A."/>
            <person name="Oliveira C."/>
            <person name="Osipova E."/>
            <person name="Leigh N.D."/>
            <person name="Simon A."/>
            <person name="Yun M.H."/>
        </authorList>
    </citation>
    <scope>NUCLEOTIDE SEQUENCE</scope>
    <source>
        <strain evidence="2">20211129_DDA</strain>
        <tissue evidence="2">Liver</tissue>
    </source>
</reference>
<protein>
    <submittedName>
        <fullName evidence="2">Uncharacterized protein</fullName>
    </submittedName>
</protein>
<organism evidence="2 3">
    <name type="scientific">Pleurodeles waltl</name>
    <name type="common">Iberian ribbed newt</name>
    <dbReference type="NCBI Taxonomy" id="8319"/>
    <lineage>
        <taxon>Eukaryota</taxon>
        <taxon>Metazoa</taxon>
        <taxon>Chordata</taxon>
        <taxon>Craniata</taxon>
        <taxon>Vertebrata</taxon>
        <taxon>Euteleostomi</taxon>
        <taxon>Amphibia</taxon>
        <taxon>Batrachia</taxon>
        <taxon>Caudata</taxon>
        <taxon>Salamandroidea</taxon>
        <taxon>Salamandridae</taxon>
        <taxon>Pleurodelinae</taxon>
        <taxon>Pleurodeles</taxon>
    </lineage>
</organism>